<dbReference type="EMBL" id="LAZR01016458">
    <property type="protein sequence ID" value="KKM04412.1"/>
    <property type="molecule type" value="Genomic_DNA"/>
</dbReference>
<name>A0A0F9HMJ4_9ZZZZ</name>
<evidence type="ECO:0000313" key="1">
    <source>
        <dbReference type="EMBL" id="KKM04412.1"/>
    </source>
</evidence>
<accession>A0A0F9HMJ4</accession>
<proteinExistence type="predicted"/>
<comment type="caution">
    <text evidence="1">The sequence shown here is derived from an EMBL/GenBank/DDBJ whole genome shotgun (WGS) entry which is preliminary data.</text>
</comment>
<reference evidence="1" key="1">
    <citation type="journal article" date="2015" name="Nature">
        <title>Complex archaea that bridge the gap between prokaryotes and eukaryotes.</title>
        <authorList>
            <person name="Spang A."/>
            <person name="Saw J.H."/>
            <person name="Jorgensen S.L."/>
            <person name="Zaremba-Niedzwiedzka K."/>
            <person name="Martijn J."/>
            <person name="Lind A.E."/>
            <person name="van Eijk R."/>
            <person name="Schleper C."/>
            <person name="Guy L."/>
            <person name="Ettema T.J."/>
        </authorList>
    </citation>
    <scope>NUCLEOTIDE SEQUENCE</scope>
</reference>
<gene>
    <name evidence="1" type="ORF">LCGC14_1764530</name>
</gene>
<feature type="non-terminal residue" evidence="1">
    <location>
        <position position="1"/>
    </location>
</feature>
<dbReference type="AlphaFoldDB" id="A0A0F9HMJ4"/>
<organism evidence="1">
    <name type="scientific">marine sediment metagenome</name>
    <dbReference type="NCBI Taxonomy" id="412755"/>
    <lineage>
        <taxon>unclassified sequences</taxon>
        <taxon>metagenomes</taxon>
        <taxon>ecological metagenomes</taxon>
    </lineage>
</organism>
<sequence>KYEDFPALTRLVKELYLIIEEKEMTFTKFTRFEIMEI</sequence>
<protein>
    <submittedName>
        <fullName evidence="1">Uncharacterized protein</fullName>
    </submittedName>
</protein>